<sequence>MSVNMFLEDATGQGSGIEKMCVEQINLLEEIKVKINRFVMEDKLKGKTYESAKNYFSDGYLPLINGIILVAENLSNAAQTLPNEYKIDVDMNSLQEDILRGQISRLGDLMEFAQHLSTVAPLNYLEKGFSRLEEHYQSQQQAQNEKLEKLLAFNPRSATLFTELEAILTSVESGLKEMGSGKGFDKTTGIFSLASLNMEWAKYLATKWHTSMGEDKLDGVYKDDSLYGGDQGGPLQAFQNGDQEIIDILHRYYPKMTVKEMNDYLNKLNNEGCGYVALVNGFLKQYEGNEKEFEKEFGFPLYSTGNGEKKINFNYLLVDLYASQDNHNPKEFLWWKWGDTFDENEDESETVGYGTTQESREHRLTQYLENHNFNVEFKNNITPSVSNYEKYKNEGELILSVNPIIFEDEAGKTSYTSEGGHAISITGKTDDGRLIVSSWGQRFYVNPKDYKNANNFNMQLVKYE</sequence>
<dbReference type="Pfam" id="PF04740">
    <property type="entry name" value="LXG"/>
    <property type="match status" value="1"/>
</dbReference>
<evidence type="ECO:0000256" key="1">
    <source>
        <dbReference type="ARBA" id="ARBA00034117"/>
    </source>
</evidence>
<dbReference type="InterPro" id="IPR051768">
    <property type="entry name" value="Bact_secretion_toxin"/>
</dbReference>
<protein>
    <recommendedName>
        <fullName evidence="2">LXG domain-containing protein</fullName>
    </recommendedName>
</protein>
<dbReference type="PATRIC" id="fig|1265822.4.peg.2301"/>
<dbReference type="InterPro" id="IPR006829">
    <property type="entry name" value="LXG_dom"/>
</dbReference>
<comment type="similarity">
    <text evidence="1">In the N-terminal section; belongs to the LXG family.</text>
</comment>
<feature type="domain" description="LXG" evidence="2">
    <location>
        <begin position="1"/>
        <end position="221"/>
    </location>
</feature>
<evidence type="ECO:0000313" key="4">
    <source>
        <dbReference type="Proteomes" id="UP000019241"/>
    </source>
</evidence>
<comment type="caution">
    <text evidence="3">The sequence shown here is derived from an EMBL/GenBank/DDBJ whole genome shotgun (WGS) entry which is preliminary data.</text>
</comment>
<gene>
    <name evidence="3" type="ORF">MCOL2_11347</name>
</gene>
<dbReference type="PANTHER" id="PTHR34976:SF1">
    <property type="entry name" value="TOXIN BC_0920"/>
    <property type="match status" value="1"/>
</dbReference>
<dbReference type="Proteomes" id="UP000019241">
    <property type="component" value="Unassembled WGS sequence"/>
</dbReference>
<organism evidence="3 4">
    <name type="scientific">Listeria fleischmannii FSL S10-1203</name>
    <dbReference type="NCBI Taxonomy" id="1265822"/>
    <lineage>
        <taxon>Bacteria</taxon>
        <taxon>Bacillati</taxon>
        <taxon>Bacillota</taxon>
        <taxon>Bacilli</taxon>
        <taxon>Bacillales</taxon>
        <taxon>Listeriaceae</taxon>
        <taxon>Listeria</taxon>
    </lineage>
</organism>
<dbReference type="PANTHER" id="PTHR34976">
    <property type="entry name" value="RIBONUCLEASE YQCG-RELATED"/>
    <property type="match status" value="1"/>
</dbReference>
<evidence type="ECO:0000259" key="2">
    <source>
        <dbReference type="PROSITE" id="PS51756"/>
    </source>
</evidence>
<proteinExistence type="inferred from homology"/>
<dbReference type="EMBL" id="AODM01000039">
    <property type="protein sequence ID" value="EUJ53181.1"/>
    <property type="molecule type" value="Genomic_DNA"/>
</dbReference>
<dbReference type="PROSITE" id="PS51756">
    <property type="entry name" value="LXG"/>
    <property type="match status" value="1"/>
</dbReference>
<evidence type="ECO:0000313" key="3">
    <source>
        <dbReference type="EMBL" id="EUJ53181.1"/>
    </source>
</evidence>
<dbReference type="AlphaFoldDB" id="W7DM66"/>
<accession>W7DM66</accession>
<reference evidence="3 4" key="1">
    <citation type="submission" date="2012-12" db="EMBL/GenBank/DDBJ databases">
        <title>Novel taxa of Listeriaceae from agricultural environments in the United States.</title>
        <authorList>
            <person name="den Bakker H.C."/>
            <person name="Allred A."/>
            <person name="Warchocki S."/>
            <person name="Wright E.M."/>
            <person name="Burrell A."/>
            <person name="Nightingale K.K."/>
            <person name="Kephart D."/>
            <person name="Wiedmann M."/>
        </authorList>
    </citation>
    <scope>NUCLEOTIDE SEQUENCE [LARGE SCALE GENOMIC DNA]</scope>
    <source>
        <strain evidence="3 4">FSL S10-1203</strain>
    </source>
</reference>
<name>W7DM66_9LIST</name>
<dbReference type="RefSeq" id="WP_052006807.1">
    <property type="nucleotide sequence ID" value="NZ_AODM01000039.1"/>
</dbReference>